<keyword evidence="3" id="KW-1185">Reference proteome</keyword>
<dbReference type="AlphaFoldDB" id="A0AAV7XNY6"/>
<evidence type="ECO:0000256" key="1">
    <source>
        <dbReference type="SAM" id="SignalP"/>
    </source>
</evidence>
<accession>A0AAV7XNY6</accession>
<organism evidence="2 3">
    <name type="scientific">Megalurothrips usitatus</name>
    <name type="common">bean blossom thrips</name>
    <dbReference type="NCBI Taxonomy" id="439358"/>
    <lineage>
        <taxon>Eukaryota</taxon>
        <taxon>Metazoa</taxon>
        <taxon>Ecdysozoa</taxon>
        <taxon>Arthropoda</taxon>
        <taxon>Hexapoda</taxon>
        <taxon>Insecta</taxon>
        <taxon>Pterygota</taxon>
        <taxon>Neoptera</taxon>
        <taxon>Paraneoptera</taxon>
        <taxon>Thysanoptera</taxon>
        <taxon>Terebrantia</taxon>
        <taxon>Thripoidea</taxon>
        <taxon>Thripidae</taxon>
        <taxon>Megalurothrips</taxon>
    </lineage>
</organism>
<dbReference type="Proteomes" id="UP001075354">
    <property type="component" value="Chromosome 6"/>
</dbReference>
<keyword evidence="1" id="KW-0732">Signal</keyword>
<gene>
    <name evidence="2" type="ORF">ONE63_008178</name>
</gene>
<comment type="caution">
    <text evidence="2">The sequence shown here is derived from an EMBL/GenBank/DDBJ whole genome shotgun (WGS) entry which is preliminary data.</text>
</comment>
<sequence>MPETMQKYVDVLFSFILLFFPEAQLVRELKCTGHGRRTPEEARAWQAGYDAAQHAVVEAERVLLEGRAMDTGEANG</sequence>
<feature type="chain" id="PRO_5043653206" evidence="1">
    <location>
        <begin position="26"/>
        <end position="76"/>
    </location>
</feature>
<evidence type="ECO:0000313" key="2">
    <source>
        <dbReference type="EMBL" id="KAJ1526592.1"/>
    </source>
</evidence>
<proteinExistence type="predicted"/>
<protein>
    <submittedName>
        <fullName evidence="2">Uncharacterized protein</fullName>
    </submittedName>
</protein>
<dbReference type="EMBL" id="JAPTSV010000006">
    <property type="protein sequence ID" value="KAJ1526592.1"/>
    <property type="molecule type" value="Genomic_DNA"/>
</dbReference>
<name>A0AAV7XNY6_9NEOP</name>
<feature type="signal peptide" evidence="1">
    <location>
        <begin position="1"/>
        <end position="25"/>
    </location>
</feature>
<evidence type="ECO:0000313" key="3">
    <source>
        <dbReference type="Proteomes" id="UP001075354"/>
    </source>
</evidence>
<reference evidence="2" key="1">
    <citation type="submission" date="2022-12" db="EMBL/GenBank/DDBJ databases">
        <title>Chromosome-level genome assembly of the bean flower thrips Megalurothrips usitatus.</title>
        <authorList>
            <person name="Ma L."/>
            <person name="Liu Q."/>
            <person name="Li H."/>
            <person name="Cai W."/>
        </authorList>
    </citation>
    <scope>NUCLEOTIDE SEQUENCE</scope>
    <source>
        <strain evidence="2">Cailab_2022a</strain>
    </source>
</reference>